<reference evidence="1" key="1">
    <citation type="submission" date="2019-06" db="EMBL/GenBank/DDBJ databases">
        <authorList>
            <person name="Zheng W."/>
        </authorList>
    </citation>
    <scope>NUCLEOTIDE SEQUENCE</scope>
    <source>
        <strain evidence="1">QDHG01</strain>
    </source>
</reference>
<evidence type="ECO:0000313" key="2">
    <source>
        <dbReference type="Proteomes" id="UP000785679"/>
    </source>
</evidence>
<sequence length="102" mass="11687">MMAIKGLGPPCHPGSQANYFSMANAGLVNLLSQGQRRRWLALLSFDLYQWVKVSERAPEVKATCKRKMVTFLHNYLYYQLQIYGSAFYYIPAVSHLLNTHMA</sequence>
<proteinExistence type="predicted"/>
<name>A0A8J8NGU4_HALGN</name>
<dbReference type="Proteomes" id="UP000785679">
    <property type="component" value="Unassembled WGS sequence"/>
</dbReference>
<comment type="caution">
    <text evidence="1">The sequence shown here is derived from an EMBL/GenBank/DDBJ whole genome shotgun (WGS) entry which is preliminary data.</text>
</comment>
<protein>
    <submittedName>
        <fullName evidence="1">Uncharacterized protein</fullName>
    </submittedName>
</protein>
<dbReference type="AlphaFoldDB" id="A0A8J8NGU4"/>
<evidence type="ECO:0000313" key="1">
    <source>
        <dbReference type="EMBL" id="TNV75112.1"/>
    </source>
</evidence>
<accession>A0A8J8NGU4</accession>
<organism evidence="1 2">
    <name type="scientific">Halteria grandinella</name>
    <dbReference type="NCBI Taxonomy" id="5974"/>
    <lineage>
        <taxon>Eukaryota</taxon>
        <taxon>Sar</taxon>
        <taxon>Alveolata</taxon>
        <taxon>Ciliophora</taxon>
        <taxon>Intramacronucleata</taxon>
        <taxon>Spirotrichea</taxon>
        <taxon>Stichotrichia</taxon>
        <taxon>Sporadotrichida</taxon>
        <taxon>Halteriidae</taxon>
        <taxon>Halteria</taxon>
    </lineage>
</organism>
<keyword evidence="2" id="KW-1185">Reference proteome</keyword>
<dbReference type="EMBL" id="RRYP01016463">
    <property type="protein sequence ID" value="TNV75112.1"/>
    <property type="molecule type" value="Genomic_DNA"/>
</dbReference>
<gene>
    <name evidence="1" type="ORF">FGO68_gene16896</name>
</gene>